<evidence type="ECO:0000313" key="1">
    <source>
        <dbReference type="EMBL" id="XDJ02617.1"/>
    </source>
</evidence>
<protein>
    <submittedName>
        <fullName evidence="1">Uncharacterized protein</fullName>
    </submittedName>
</protein>
<reference evidence="1" key="1">
    <citation type="submission" date="2024-06" db="EMBL/GenBank/DDBJ databases">
        <authorList>
            <person name="Lee H."/>
            <person name="Agrawal S."/>
        </authorList>
    </citation>
    <scope>NUCLEOTIDE SEQUENCE</scope>
</reference>
<accession>A0AB39C7R6</accession>
<organism evidence="1">
    <name type="scientific">Bacillus phage KoopaTroopa</name>
    <dbReference type="NCBI Taxonomy" id="3234046"/>
    <lineage>
        <taxon>Viruses</taxon>
        <taxon>Duplodnaviria</taxon>
        <taxon>Heunggongvirae</taxon>
        <taxon>Uroviricota</taxon>
        <taxon>Caudoviricetes</taxon>
    </lineage>
</organism>
<proteinExistence type="predicted"/>
<dbReference type="EMBL" id="PP965177">
    <property type="protein sequence ID" value="XDJ02617.1"/>
    <property type="molecule type" value="Genomic_DNA"/>
</dbReference>
<sequence length="120" mass="13974">MYMVNYQMRIGMVMVLQDAIMQWNNGDSEALTQALININNTKGYGARYLVEEREIDGIVYNIDDVVFEILEDGEPLFSVYRDKRDNMMVLEVYPVDLLTGNELKVDYDLKMKMIEESLVC</sequence>
<name>A0AB39C7R6_9CAUD</name>